<keyword evidence="5" id="KW-1185">Reference proteome</keyword>
<evidence type="ECO:0000256" key="1">
    <source>
        <dbReference type="ARBA" id="ARBA00023224"/>
    </source>
</evidence>
<dbReference type="KEGG" id="acae:HYG86_02675"/>
<keyword evidence="1 2" id="KW-0807">Transducer</keyword>
<dbReference type="RefSeq" id="WP_213167404.1">
    <property type="nucleotide sequence ID" value="NZ_CP058559.1"/>
</dbReference>
<reference evidence="4 5" key="1">
    <citation type="submission" date="2020-07" db="EMBL/GenBank/DDBJ databases">
        <title>Alkalicella. sp. LB2 genome.</title>
        <authorList>
            <person name="Postec A."/>
            <person name="Quemeneur M."/>
        </authorList>
    </citation>
    <scope>NUCLEOTIDE SEQUENCE [LARGE SCALE GENOMIC DNA]</scope>
    <source>
        <strain evidence="4 5">LB2</strain>
    </source>
</reference>
<dbReference type="GO" id="GO:0007165">
    <property type="term" value="P:signal transduction"/>
    <property type="evidence" value="ECO:0007669"/>
    <property type="project" value="UniProtKB-KW"/>
</dbReference>
<protein>
    <recommendedName>
        <fullName evidence="3">Methyl-accepting transducer domain-containing protein</fullName>
    </recommendedName>
</protein>
<sequence>MNLLKLFKSKQSKAQLNDEIDVQNENDRKKEEAIKYLNDFSETVATIARQSVETSEEMAKTIEEIANGTSEQAEDTDQCVQETETLASKIERVVKGSRTLGKVADHTRGTVDSSLEDMLEVLKKSEENTQATKLVLAIMEEFSKQSMEIEKFASTISEIAAQTNLLALNASIEAARAGEEGRGFAVVAEEIRKLADHSNQAVNGIKKINEQTDSNVHKGLETIQQLDTVAKEQSKLVTLTEENLKAIKRAAHTTKTVSNQLRDHCLEMDKSKETIVSRIQNLSFAAQQTAAASEQTAAGTQEQLASMHELSSNVIKLSESIEKVLKEV</sequence>
<organism evidence="4 5">
    <name type="scientific">Alkalicella caledoniensis</name>
    <dbReference type="NCBI Taxonomy" id="2731377"/>
    <lineage>
        <taxon>Bacteria</taxon>
        <taxon>Bacillati</taxon>
        <taxon>Bacillota</taxon>
        <taxon>Clostridia</taxon>
        <taxon>Eubacteriales</taxon>
        <taxon>Proteinivoracaceae</taxon>
        <taxon>Alkalicella</taxon>
    </lineage>
</organism>
<dbReference type="PANTHER" id="PTHR32089:SF114">
    <property type="entry name" value="METHYL-ACCEPTING CHEMOTAXIS PROTEIN MCPB"/>
    <property type="match status" value="1"/>
</dbReference>
<accession>A0A7G9W4X7</accession>
<dbReference type="SMART" id="SM00283">
    <property type="entry name" value="MA"/>
    <property type="match status" value="1"/>
</dbReference>
<gene>
    <name evidence="4" type="ORF">HYG86_02675</name>
</gene>
<name>A0A7G9W4X7_ALKCA</name>
<proteinExistence type="predicted"/>
<evidence type="ECO:0000313" key="5">
    <source>
        <dbReference type="Proteomes" id="UP000516160"/>
    </source>
</evidence>
<dbReference type="InterPro" id="IPR004089">
    <property type="entry name" value="MCPsignal_dom"/>
</dbReference>
<evidence type="ECO:0000259" key="3">
    <source>
        <dbReference type="PROSITE" id="PS50111"/>
    </source>
</evidence>
<evidence type="ECO:0000313" key="4">
    <source>
        <dbReference type="EMBL" id="QNO13739.1"/>
    </source>
</evidence>
<dbReference type="Gene3D" id="1.10.287.950">
    <property type="entry name" value="Methyl-accepting chemotaxis protein"/>
    <property type="match status" value="1"/>
</dbReference>
<feature type="domain" description="Methyl-accepting transducer" evidence="3">
    <location>
        <begin position="47"/>
        <end position="304"/>
    </location>
</feature>
<dbReference type="EMBL" id="CP058559">
    <property type="protein sequence ID" value="QNO13739.1"/>
    <property type="molecule type" value="Genomic_DNA"/>
</dbReference>
<dbReference type="Proteomes" id="UP000516160">
    <property type="component" value="Chromosome"/>
</dbReference>
<evidence type="ECO:0000256" key="2">
    <source>
        <dbReference type="PROSITE-ProRule" id="PRU00284"/>
    </source>
</evidence>
<dbReference type="Pfam" id="PF00015">
    <property type="entry name" value="MCPsignal"/>
    <property type="match status" value="1"/>
</dbReference>
<dbReference type="PROSITE" id="PS50111">
    <property type="entry name" value="CHEMOTAXIS_TRANSDUC_2"/>
    <property type="match status" value="1"/>
</dbReference>
<dbReference type="GO" id="GO:0016020">
    <property type="term" value="C:membrane"/>
    <property type="evidence" value="ECO:0007669"/>
    <property type="project" value="InterPro"/>
</dbReference>
<dbReference type="SUPFAM" id="SSF58104">
    <property type="entry name" value="Methyl-accepting chemotaxis protein (MCP) signaling domain"/>
    <property type="match status" value="1"/>
</dbReference>
<dbReference type="PANTHER" id="PTHR32089">
    <property type="entry name" value="METHYL-ACCEPTING CHEMOTAXIS PROTEIN MCPB"/>
    <property type="match status" value="1"/>
</dbReference>
<dbReference type="AlphaFoldDB" id="A0A7G9W4X7"/>